<reference evidence="9" key="3">
    <citation type="submission" date="2025-08" db="UniProtKB">
        <authorList>
            <consortium name="Ensembl"/>
        </authorList>
    </citation>
    <scope>IDENTIFICATION</scope>
</reference>
<dbReference type="GeneTree" id="ENSGT00940000173389"/>
<keyword evidence="4" id="KW-0969">Cilium</keyword>
<dbReference type="OMA" id="QYDHYFE"/>
<evidence type="ECO:0000256" key="7">
    <source>
        <dbReference type="ARBA" id="ARBA00035003"/>
    </source>
</evidence>
<accession>F6X709</accession>
<dbReference type="OrthoDB" id="9970063at2759"/>
<proteinExistence type="predicted"/>
<dbReference type="Proteomes" id="UP000008144">
    <property type="component" value="Chromosome 8"/>
</dbReference>
<comment type="function">
    <text evidence="7">Microtubule inner protein (MIP) part of the dynein-decorated doublet microtubules (DMTs) in cilia axoneme, which is required for motile cilia beating.</text>
</comment>
<evidence type="ECO:0000313" key="10">
    <source>
        <dbReference type="Proteomes" id="UP000008144"/>
    </source>
</evidence>
<dbReference type="HOGENOM" id="CLU_117702_0_1_1"/>
<name>F6X709_CIOIN</name>
<comment type="subunit">
    <text evidence="8">Microtubule inner protein component of sperm flagellar doublet microtubules.</text>
</comment>
<evidence type="ECO:0000313" key="9">
    <source>
        <dbReference type="Ensembl" id="ENSCINP00000015399.3"/>
    </source>
</evidence>
<dbReference type="KEGG" id="cin:100180562"/>
<dbReference type="EMBL" id="EAAA01002719">
    <property type="status" value="NOT_ANNOTATED_CDS"/>
    <property type="molecule type" value="Genomic_DNA"/>
</dbReference>
<protein>
    <submittedName>
        <fullName evidence="9">UPF0686 protein C11orf1 homolog</fullName>
    </submittedName>
</protein>
<reference evidence="10" key="1">
    <citation type="journal article" date="2002" name="Science">
        <title>The draft genome of Ciona intestinalis: insights into chordate and vertebrate origins.</title>
        <authorList>
            <person name="Dehal P."/>
            <person name="Satou Y."/>
            <person name="Campbell R.K."/>
            <person name="Chapman J."/>
            <person name="Degnan B."/>
            <person name="De Tomaso A."/>
            <person name="Davidson B."/>
            <person name="Di Gregorio A."/>
            <person name="Gelpke M."/>
            <person name="Goodstein D.M."/>
            <person name="Harafuji N."/>
            <person name="Hastings K.E."/>
            <person name="Ho I."/>
            <person name="Hotta K."/>
            <person name="Huang W."/>
            <person name="Kawashima T."/>
            <person name="Lemaire P."/>
            <person name="Martinez D."/>
            <person name="Meinertzhagen I.A."/>
            <person name="Necula S."/>
            <person name="Nonaka M."/>
            <person name="Putnam N."/>
            <person name="Rash S."/>
            <person name="Saiga H."/>
            <person name="Satake M."/>
            <person name="Terry A."/>
            <person name="Yamada L."/>
            <person name="Wang H.G."/>
            <person name="Awazu S."/>
            <person name="Azumi K."/>
            <person name="Boore J."/>
            <person name="Branno M."/>
            <person name="Chin-Bow S."/>
            <person name="DeSantis R."/>
            <person name="Doyle S."/>
            <person name="Francino P."/>
            <person name="Keys D.N."/>
            <person name="Haga S."/>
            <person name="Hayashi H."/>
            <person name="Hino K."/>
            <person name="Imai K.S."/>
            <person name="Inaba K."/>
            <person name="Kano S."/>
            <person name="Kobayashi K."/>
            <person name="Kobayashi M."/>
            <person name="Lee B.I."/>
            <person name="Makabe K.W."/>
            <person name="Manohar C."/>
            <person name="Matassi G."/>
            <person name="Medina M."/>
            <person name="Mochizuki Y."/>
            <person name="Mount S."/>
            <person name="Morishita T."/>
            <person name="Miura S."/>
            <person name="Nakayama A."/>
            <person name="Nishizaka S."/>
            <person name="Nomoto H."/>
            <person name="Ohta F."/>
            <person name="Oishi K."/>
            <person name="Rigoutsos I."/>
            <person name="Sano M."/>
            <person name="Sasaki A."/>
            <person name="Sasakura Y."/>
            <person name="Shoguchi E."/>
            <person name="Shin-i T."/>
            <person name="Spagnuolo A."/>
            <person name="Stainier D."/>
            <person name="Suzuki M.M."/>
            <person name="Tassy O."/>
            <person name="Takatori N."/>
            <person name="Tokuoka M."/>
            <person name="Yagi K."/>
            <person name="Yoshizaki F."/>
            <person name="Wada S."/>
            <person name="Zhang C."/>
            <person name="Hyatt P.D."/>
            <person name="Larimer F."/>
            <person name="Detter C."/>
            <person name="Doggett N."/>
            <person name="Glavina T."/>
            <person name="Hawkins T."/>
            <person name="Richardson P."/>
            <person name="Lucas S."/>
            <person name="Kohara Y."/>
            <person name="Levine M."/>
            <person name="Satoh N."/>
            <person name="Rokhsar D.S."/>
        </authorList>
    </citation>
    <scope>NUCLEOTIDE SEQUENCE [LARGE SCALE GENOMIC DNA]</scope>
</reference>
<keyword evidence="6" id="KW-0966">Cell projection</keyword>
<dbReference type="RefSeq" id="XP_002127073.1">
    <property type="nucleotide sequence ID" value="XM_002127037.4"/>
</dbReference>
<dbReference type="InterPro" id="IPR009524">
    <property type="entry name" value="CFAP68"/>
</dbReference>
<evidence type="ECO:0000256" key="1">
    <source>
        <dbReference type="ARBA" id="ARBA00004611"/>
    </source>
</evidence>
<dbReference type="GeneID" id="100180562"/>
<accession>A0A1W2WD73</accession>
<comment type="subcellular location">
    <subcellularLocation>
        <location evidence="1">Cytoplasm</location>
        <location evidence="1">Cytoskeleton</location>
        <location evidence="1">Flagellum axoneme</location>
    </subcellularLocation>
</comment>
<dbReference type="GO" id="GO:0005634">
    <property type="term" value="C:nucleus"/>
    <property type="evidence" value="ECO:0007669"/>
    <property type="project" value="InterPro"/>
</dbReference>
<evidence type="ECO:0000256" key="6">
    <source>
        <dbReference type="ARBA" id="ARBA00023273"/>
    </source>
</evidence>
<dbReference type="InterPro" id="IPR037662">
    <property type="entry name" value="CFAP68/107"/>
</dbReference>
<keyword evidence="3" id="KW-0282">Flagellum</keyword>
<keyword evidence="10" id="KW-1185">Reference proteome</keyword>
<reference evidence="9" key="4">
    <citation type="submission" date="2025-09" db="UniProtKB">
        <authorList>
            <consortium name="Ensembl"/>
        </authorList>
    </citation>
    <scope>IDENTIFICATION</scope>
</reference>
<evidence type="ECO:0000256" key="8">
    <source>
        <dbReference type="ARBA" id="ARBA00046435"/>
    </source>
</evidence>
<dbReference type="AlphaFoldDB" id="F6X709"/>
<sequence>MALQENNKSPSFRYGVRASGLGEVWTHTHDQLKFTQFGWRCTTKESSYSNRTLIGNWNEQRYEVNRALELKPLPSQYDHYFETTSSQDYRHSGEPVGLDNVSKKVDLRKLAGKEPTAFPGHQPELDHDLDKEMYNSFITTSRNAYVHPTVRKTPQV</sequence>
<dbReference type="Pfam" id="PF06608">
    <property type="entry name" value="CFAP68"/>
    <property type="match status" value="1"/>
</dbReference>
<evidence type="ECO:0000256" key="3">
    <source>
        <dbReference type="ARBA" id="ARBA00022846"/>
    </source>
</evidence>
<dbReference type="GO" id="GO:0030317">
    <property type="term" value="P:flagellated sperm motility"/>
    <property type="evidence" value="ECO:0007669"/>
    <property type="project" value="InterPro"/>
</dbReference>
<evidence type="ECO:0000256" key="2">
    <source>
        <dbReference type="ARBA" id="ARBA00022490"/>
    </source>
</evidence>
<dbReference type="PANTHER" id="PTHR31180">
    <property type="entry name" value="CILIA- AND FLAGELLA-ASSOCIATED PROTEIN 107-RELATED"/>
    <property type="match status" value="1"/>
</dbReference>
<dbReference type="InParanoid" id="F6X709"/>
<reference evidence="9" key="2">
    <citation type="journal article" date="2008" name="Genome Biol.">
        <title>Improved genome assembly and evidence-based global gene model set for the chordate Ciona intestinalis: new insight into intron and operon populations.</title>
        <authorList>
            <person name="Satou Y."/>
            <person name="Mineta K."/>
            <person name="Ogasawara M."/>
            <person name="Sasakura Y."/>
            <person name="Shoguchi E."/>
            <person name="Ueno K."/>
            <person name="Yamada L."/>
            <person name="Matsumoto J."/>
            <person name="Wasserscheid J."/>
            <person name="Dewar K."/>
            <person name="Wiley G.B."/>
            <person name="Macmil S.L."/>
            <person name="Roe B.A."/>
            <person name="Zeller R.W."/>
            <person name="Hastings K.E."/>
            <person name="Lemaire P."/>
            <person name="Lindquist E."/>
            <person name="Endo T."/>
            <person name="Hotta K."/>
            <person name="Inaba K."/>
        </authorList>
    </citation>
    <scope>NUCLEOTIDE SEQUENCE [LARGE SCALE GENOMIC DNA]</scope>
    <source>
        <strain evidence="9">wild type</strain>
    </source>
</reference>
<dbReference type="PANTHER" id="PTHR31180:SF3">
    <property type="entry name" value="EXPRESSED SEQUENCE EH456644"/>
    <property type="match status" value="1"/>
</dbReference>
<gene>
    <name evidence="9" type="primary">LOC100180562</name>
</gene>
<keyword evidence="5" id="KW-0206">Cytoskeleton</keyword>
<evidence type="ECO:0000256" key="5">
    <source>
        <dbReference type="ARBA" id="ARBA00023212"/>
    </source>
</evidence>
<evidence type="ECO:0000256" key="4">
    <source>
        <dbReference type="ARBA" id="ARBA00023069"/>
    </source>
</evidence>
<keyword evidence="2" id="KW-0963">Cytoplasm</keyword>
<dbReference type="Ensembl" id="ENSCINT00000015399.3">
    <property type="protein sequence ID" value="ENSCINP00000015399.3"/>
    <property type="gene ID" value="ENSCING00000007511.3"/>
</dbReference>
<dbReference type="GO" id="GO:0005930">
    <property type="term" value="C:axoneme"/>
    <property type="evidence" value="ECO:0007669"/>
    <property type="project" value="UniProtKB-ARBA"/>
</dbReference>
<dbReference type="STRING" id="7719.ENSCINP00000015399"/>
<organism evidence="9 10">
    <name type="scientific">Ciona intestinalis</name>
    <name type="common">Transparent sea squirt</name>
    <name type="synonym">Ascidia intestinalis</name>
    <dbReference type="NCBI Taxonomy" id="7719"/>
    <lineage>
        <taxon>Eukaryota</taxon>
        <taxon>Metazoa</taxon>
        <taxon>Chordata</taxon>
        <taxon>Tunicata</taxon>
        <taxon>Ascidiacea</taxon>
        <taxon>Phlebobranchia</taxon>
        <taxon>Cionidae</taxon>
        <taxon>Ciona</taxon>
    </lineage>
</organism>